<dbReference type="RefSeq" id="WP_092210979.1">
    <property type="nucleotide sequence ID" value="NZ_FMUX01000008.1"/>
</dbReference>
<dbReference type="InterPro" id="IPR051796">
    <property type="entry name" value="ISF_SsuE-like"/>
</dbReference>
<dbReference type="STRING" id="419481.SAMN05216233_108121"/>
<dbReference type="InterPro" id="IPR029039">
    <property type="entry name" value="Flavoprotein-like_sf"/>
</dbReference>
<dbReference type="AlphaFoldDB" id="A0A1G5FKJ2"/>
<gene>
    <name evidence="4" type="ORF">SAMN05216233_108121</name>
</gene>
<sequence length="188" mass="20493">MKILTLLGSARKKGNTACILGWVEEELKALGHEVERVDLGNKKINGCLGCAKCKENTKAIDCIQKDDAEGVLEKMIAADVTLFTSPAYFWGFTAQVKALMDRSWSLVSGFHTPKHTSLVEGKSQALLVTGGGQYDNNVEPLFTAFGRLRSFYKAEDAGDLFIGGCTIDGQRPEDAKERALAFARAMVK</sequence>
<dbReference type="OrthoDB" id="6398207at2"/>
<dbReference type="SUPFAM" id="SSF52218">
    <property type="entry name" value="Flavoproteins"/>
    <property type="match status" value="1"/>
</dbReference>
<dbReference type="GO" id="GO:0016491">
    <property type="term" value="F:oxidoreductase activity"/>
    <property type="evidence" value="ECO:0007669"/>
    <property type="project" value="InterPro"/>
</dbReference>
<protein>
    <submittedName>
        <fullName evidence="4">NADPH-dependent FMN reductase</fullName>
    </submittedName>
</protein>
<accession>A0A1G5FKJ2</accession>
<name>A0A1G5FKJ2_9BACT</name>
<dbReference type="PANTHER" id="PTHR43278">
    <property type="entry name" value="NAD(P)H-DEPENDENT FMN-CONTAINING OXIDOREDUCTASE YWQN-RELATED"/>
    <property type="match status" value="1"/>
</dbReference>
<evidence type="ECO:0000256" key="2">
    <source>
        <dbReference type="ARBA" id="ARBA00022643"/>
    </source>
</evidence>
<proteinExistence type="predicted"/>
<dbReference type="EMBL" id="FMUX01000008">
    <property type="protein sequence ID" value="SCY39776.1"/>
    <property type="molecule type" value="Genomic_DNA"/>
</dbReference>
<reference evidence="4 5" key="1">
    <citation type="submission" date="2016-10" db="EMBL/GenBank/DDBJ databases">
        <authorList>
            <person name="de Groot N.N."/>
        </authorList>
    </citation>
    <scope>NUCLEOTIDE SEQUENCE [LARGE SCALE GENOMIC DNA]</scope>
    <source>
        <strain evidence="4 5">AA1</strain>
    </source>
</reference>
<evidence type="ECO:0000259" key="3">
    <source>
        <dbReference type="Pfam" id="PF03358"/>
    </source>
</evidence>
<feature type="domain" description="NADPH-dependent FMN reductase-like" evidence="3">
    <location>
        <begin position="1"/>
        <end position="138"/>
    </location>
</feature>
<dbReference type="Proteomes" id="UP000198870">
    <property type="component" value="Unassembled WGS sequence"/>
</dbReference>
<dbReference type="InterPro" id="IPR005025">
    <property type="entry name" value="FMN_Rdtase-like_dom"/>
</dbReference>
<dbReference type="Gene3D" id="3.40.50.360">
    <property type="match status" value="1"/>
</dbReference>
<dbReference type="PANTHER" id="PTHR43278:SF4">
    <property type="entry name" value="NAD(P)H-DEPENDENT FMN-CONTAINING OXIDOREDUCTASE YWQN-RELATED"/>
    <property type="match status" value="1"/>
</dbReference>
<organism evidence="4 5">
    <name type="scientific">Desulfoluna spongiiphila</name>
    <dbReference type="NCBI Taxonomy" id="419481"/>
    <lineage>
        <taxon>Bacteria</taxon>
        <taxon>Pseudomonadati</taxon>
        <taxon>Thermodesulfobacteriota</taxon>
        <taxon>Desulfobacteria</taxon>
        <taxon>Desulfobacterales</taxon>
        <taxon>Desulfolunaceae</taxon>
        <taxon>Desulfoluna</taxon>
    </lineage>
</organism>
<keyword evidence="1" id="KW-0285">Flavoprotein</keyword>
<evidence type="ECO:0000313" key="4">
    <source>
        <dbReference type="EMBL" id="SCY39776.1"/>
    </source>
</evidence>
<evidence type="ECO:0000313" key="5">
    <source>
        <dbReference type="Proteomes" id="UP000198870"/>
    </source>
</evidence>
<evidence type="ECO:0000256" key="1">
    <source>
        <dbReference type="ARBA" id="ARBA00022630"/>
    </source>
</evidence>
<dbReference type="Pfam" id="PF03358">
    <property type="entry name" value="FMN_red"/>
    <property type="match status" value="1"/>
</dbReference>
<keyword evidence="5" id="KW-1185">Reference proteome</keyword>
<keyword evidence="2" id="KW-0288">FMN</keyword>